<dbReference type="Pfam" id="PF04149">
    <property type="entry name" value="DUF397"/>
    <property type="match status" value="1"/>
</dbReference>
<gene>
    <name evidence="2" type="ORF">C7C46_15930</name>
</gene>
<feature type="domain" description="DUF397" evidence="1">
    <location>
        <begin position="14"/>
        <end position="65"/>
    </location>
</feature>
<dbReference type="OrthoDB" id="4570646at2"/>
<sequence>MTVRLSLSIPASVKSSYSQGDSGNCIEWAPAFAPLGVVPVRDSKDPNGPALHFTTATWTAFTSAVQGEANRFQQGARLPE</sequence>
<dbReference type="InterPro" id="IPR007278">
    <property type="entry name" value="DUF397"/>
</dbReference>
<dbReference type="RefSeq" id="WP_110670144.1">
    <property type="nucleotide sequence ID" value="NZ_PYBW01000049.1"/>
</dbReference>
<evidence type="ECO:0000259" key="1">
    <source>
        <dbReference type="Pfam" id="PF04149"/>
    </source>
</evidence>
<accession>A0A2V4N423</accession>
<evidence type="ECO:0000313" key="2">
    <source>
        <dbReference type="EMBL" id="PYC78591.1"/>
    </source>
</evidence>
<protein>
    <submittedName>
        <fullName evidence="2">DUF397 domain-containing protein</fullName>
    </submittedName>
</protein>
<name>A0A2V4N423_9ACTN</name>
<comment type="caution">
    <text evidence="2">The sequence shown here is derived from an EMBL/GenBank/DDBJ whole genome shotgun (WGS) entry which is preliminary data.</text>
</comment>
<proteinExistence type="predicted"/>
<evidence type="ECO:0000313" key="3">
    <source>
        <dbReference type="Proteomes" id="UP000248039"/>
    </source>
</evidence>
<reference evidence="2 3" key="1">
    <citation type="submission" date="2018-03" db="EMBL/GenBank/DDBJ databases">
        <title>Bioinformatic expansion and discovery of thiopeptide antibiotics.</title>
        <authorList>
            <person name="Schwalen C.J."/>
            <person name="Hudson G.A."/>
            <person name="Mitchell D.A."/>
        </authorList>
    </citation>
    <scope>NUCLEOTIDE SEQUENCE [LARGE SCALE GENOMIC DNA]</scope>
    <source>
        <strain evidence="2 3">ATCC 21389</strain>
    </source>
</reference>
<dbReference type="Proteomes" id="UP000248039">
    <property type="component" value="Unassembled WGS sequence"/>
</dbReference>
<dbReference type="AlphaFoldDB" id="A0A2V4N423"/>
<dbReference type="EMBL" id="PYBW01000049">
    <property type="protein sequence ID" value="PYC78591.1"/>
    <property type="molecule type" value="Genomic_DNA"/>
</dbReference>
<keyword evidence="3" id="KW-1185">Reference proteome</keyword>
<organism evidence="2 3">
    <name type="scientific">Streptomyces tateyamensis</name>
    <dbReference type="NCBI Taxonomy" id="565073"/>
    <lineage>
        <taxon>Bacteria</taxon>
        <taxon>Bacillati</taxon>
        <taxon>Actinomycetota</taxon>
        <taxon>Actinomycetes</taxon>
        <taxon>Kitasatosporales</taxon>
        <taxon>Streptomycetaceae</taxon>
        <taxon>Streptomyces</taxon>
    </lineage>
</organism>